<protein>
    <submittedName>
        <fullName evidence="2">Uncharacterized protein</fullName>
    </submittedName>
</protein>
<keyword evidence="3" id="KW-1185">Reference proteome</keyword>
<gene>
    <name evidence="2" type="ORF">GQ43DRAFT_473021</name>
</gene>
<evidence type="ECO:0000313" key="3">
    <source>
        <dbReference type="Proteomes" id="UP000799536"/>
    </source>
</evidence>
<evidence type="ECO:0000313" key="2">
    <source>
        <dbReference type="EMBL" id="KAF2200110.1"/>
    </source>
</evidence>
<comment type="caution">
    <text evidence="2">The sequence shown here is derived from an EMBL/GenBank/DDBJ whole genome shotgun (WGS) entry which is preliminary data.</text>
</comment>
<sequence length="99" mass="10691">MAERQKDPEDQNPANSDPFCLTRSDSSTAPNPSPITTPASSLCSAKVPTNIWVTLRNGQRIPQEYRTRGHGQVFGFDMLLSEFPALGAVVLGDVCGDNV</sequence>
<proteinExistence type="predicted"/>
<dbReference type="AlphaFoldDB" id="A0A9P4JJ56"/>
<dbReference type="EMBL" id="ML994039">
    <property type="protein sequence ID" value="KAF2200110.1"/>
    <property type="molecule type" value="Genomic_DNA"/>
</dbReference>
<evidence type="ECO:0000256" key="1">
    <source>
        <dbReference type="SAM" id="MobiDB-lite"/>
    </source>
</evidence>
<accession>A0A9P4JJ56</accession>
<organism evidence="2 3">
    <name type="scientific">Delitschia confertaspora ATCC 74209</name>
    <dbReference type="NCBI Taxonomy" id="1513339"/>
    <lineage>
        <taxon>Eukaryota</taxon>
        <taxon>Fungi</taxon>
        <taxon>Dikarya</taxon>
        <taxon>Ascomycota</taxon>
        <taxon>Pezizomycotina</taxon>
        <taxon>Dothideomycetes</taxon>
        <taxon>Pleosporomycetidae</taxon>
        <taxon>Pleosporales</taxon>
        <taxon>Delitschiaceae</taxon>
        <taxon>Delitschia</taxon>
    </lineage>
</organism>
<feature type="region of interest" description="Disordered" evidence="1">
    <location>
        <begin position="1"/>
        <end position="40"/>
    </location>
</feature>
<reference evidence="2" key="1">
    <citation type="journal article" date="2020" name="Stud. Mycol.">
        <title>101 Dothideomycetes genomes: a test case for predicting lifestyles and emergence of pathogens.</title>
        <authorList>
            <person name="Haridas S."/>
            <person name="Albert R."/>
            <person name="Binder M."/>
            <person name="Bloem J."/>
            <person name="Labutti K."/>
            <person name="Salamov A."/>
            <person name="Andreopoulos B."/>
            <person name="Baker S."/>
            <person name="Barry K."/>
            <person name="Bills G."/>
            <person name="Bluhm B."/>
            <person name="Cannon C."/>
            <person name="Castanera R."/>
            <person name="Culley D."/>
            <person name="Daum C."/>
            <person name="Ezra D."/>
            <person name="Gonzalez J."/>
            <person name="Henrissat B."/>
            <person name="Kuo A."/>
            <person name="Liang C."/>
            <person name="Lipzen A."/>
            <person name="Lutzoni F."/>
            <person name="Magnuson J."/>
            <person name="Mondo S."/>
            <person name="Nolan M."/>
            <person name="Ohm R."/>
            <person name="Pangilinan J."/>
            <person name="Park H.-J."/>
            <person name="Ramirez L."/>
            <person name="Alfaro M."/>
            <person name="Sun H."/>
            <person name="Tritt A."/>
            <person name="Yoshinaga Y."/>
            <person name="Zwiers L.-H."/>
            <person name="Turgeon B."/>
            <person name="Goodwin S."/>
            <person name="Spatafora J."/>
            <person name="Crous P."/>
            <person name="Grigoriev I."/>
        </authorList>
    </citation>
    <scope>NUCLEOTIDE SEQUENCE</scope>
    <source>
        <strain evidence="2">ATCC 74209</strain>
    </source>
</reference>
<name>A0A9P4JJ56_9PLEO</name>
<feature type="compositionally biased region" description="Polar residues" evidence="1">
    <location>
        <begin position="23"/>
        <end position="40"/>
    </location>
</feature>
<dbReference type="Proteomes" id="UP000799536">
    <property type="component" value="Unassembled WGS sequence"/>
</dbReference>